<dbReference type="AlphaFoldDB" id="A0ABD3FU85"/>
<dbReference type="Proteomes" id="UP001632037">
    <property type="component" value="Unassembled WGS sequence"/>
</dbReference>
<reference evidence="1 2" key="1">
    <citation type="submission" date="2024-09" db="EMBL/GenBank/DDBJ databases">
        <title>Genome sequencing and assembly of Phytophthora oleae, isolate VK10A, causative agent of rot of olive drupes.</title>
        <authorList>
            <person name="Conti Taguali S."/>
            <person name="Riolo M."/>
            <person name="La Spada F."/>
            <person name="Cacciola S.O."/>
            <person name="Dionisio G."/>
        </authorList>
    </citation>
    <scope>NUCLEOTIDE SEQUENCE [LARGE SCALE GENOMIC DNA]</scope>
    <source>
        <strain evidence="1 2">VK10A</strain>
    </source>
</reference>
<accession>A0ABD3FU85</accession>
<dbReference type="EMBL" id="JBIMZQ010000008">
    <property type="protein sequence ID" value="KAL3669779.1"/>
    <property type="molecule type" value="Genomic_DNA"/>
</dbReference>
<proteinExistence type="predicted"/>
<keyword evidence="2" id="KW-1185">Reference proteome</keyword>
<gene>
    <name evidence="1" type="ORF">V7S43_005158</name>
</gene>
<name>A0ABD3FU85_9STRA</name>
<evidence type="ECO:0000313" key="2">
    <source>
        <dbReference type="Proteomes" id="UP001632037"/>
    </source>
</evidence>
<evidence type="ECO:0008006" key="3">
    <source>
        <dbReference type="Google" id="ProtNLM"/>
    </source>
</evidence>
<sequence>MLAIRSCSNFEVINVRPIKTFTDDALLYLAELKNLYEVESNGAVMCTGDGIFYYMQRVLELNCHTGKSRILSLPIGGQQNGIFGVPSFYSVLVDLLRRLSEISEKDFGAAANKQKFQVFLSNPYHTRSGVPSTCVRS</sequence>
<organism evidence="1 2">
    <name type="scientific">Phytophthora oleae</name>
    <dbReference type="NCBI Taxonomy" id="2107226"/>
    <lineage>
        <taxon>Eukaryota</taxon>
        <taxon>Sar</taxon>
        <taxon>Stramenopiles</taxon>
        <taxon>Oomycota</taxon>
        <taxon>Peronosporomycetes</taxon>
        <taxon>Peronosporales</taxon>
        <taxon>Peronosporaceae</taxon>
        <taxon>Phytophthora</taxon>
    </lineage>
</organism>
<evidence type="ECO:0000313" key="1">
    <source>
        <dbReference type="EMBL" id="KAL3669779.1"/>
    </source>
</evidence>
<protein>
    <recommendedName>
        <fullName evidence="3">DAGKc domain-containing protein</fullName>
    </recommendedName>
</protein>
<comment type="caution">
    <text evidence="1">The sequence shown here is derived from an EMBL/GenBank/DDBJ whole genome shotgun (WGS) entry which is preliminary data.</text>
</comment>